<dbReference type="HOGENOM" id="CLU_3095947_0_0_0"/>
<dbReference type="STRING" id="1499967.U27_02577"/>
<accession>A0A081CAZ3</accession>
<dbReference type="EMBL" id="DF820483">
    <property type="protein sequence ID" value="GAK61748.1"/>
    <property type="molecule type" value="Genomic_DNA"/>
</dbReference>
<dbReference type="AlphaFoldDB" id="A0A081CAZ3"/>
<gene>
    <name evidence="1" type="ORF">U27_02577</name>
</gene>
<name>A0A081CAZ3_VECG1</name>
<dbReference type="Proteomes" id="UP000030661">
    <property type="component" value="Unassembled WGS sequence"/>
</dbReference>
<evidence type="ECO:0000313" key="1">
    <source>
        <dbReference type="EMBL" id="GAK61748.1"/>
    </source>
</evidence>
<reference evidence="1" key="1">
    <citation type="journal article" date="2015" name="PeerJ">
        <title>First genomic representation of candidate bacterial phylum KSB3 points to enhanced environmental sensing as a trigger of wastewater bulking.</title>
        <authorList>
            <person name="Sekiguchi Y."/>
            <person name="Ohashi A."/>
            <person name="Parks D.H."/>
            <person name="Yamauchi T."/>
            <person name="Tyson G.W."/>
            <person name="Hugenholtz P."/>
        </authorList>
    </citation>
    <scope>NUCLEOTIDE SEQUENCE [LARGE SCALE GENOMIC DNA]</scope>
</reference>
<protein>
    <submittedName>
        <fullName evidence="1">Uncharacterized protein</fullName>
    </submittedName>
</protein>
<proteinExistence type="predicted"/>
<sequence>MSDEIDLEDHEVDDVAYDTFEDTETVSDVEVFGTEPVPAYEYEGTEGLNDN</sequence>
<evidence type="ECO:0000313" key="2">
    <source>
        <dbReference type="Proteomes" id="UP000030661"/>
    </source>
</evidence>
<organism evidence="1">
    <name type="scientific">Vecturithrix granuli</name>
    <dbReference type="NCBI Taxonomy" id="1499967"/>
    <lineage>
        <taxon>Bacteria</taxon>
        <taxon>Candidatus Moduliflexota</taxon>
        <taxon>Candidatus Vecturitrichia</taxon>
        <taxon>Candidatus Vecturitrichales</taxon>
        <taxon>Candidatus Vecturitrichaceae</taxon>
        <taxon>Candidatus Vecturithrix</taxon>
    </lineage>
</organism>
<keyword evidence="2" id="KW-1185">Reference proteome</keyword>